<evidence type="ECO:0000256" key="3">
    <source>
        <dbReference type="ARBA" id="ARBA00022741"/>
    </source>
</evidence>
<dbReference type="Gene3D" id="3.40.50.300">
    <property type="entry name" value="P-loop containing nucleotide triphosphate hydrolases"/>
    <property type="match status" value="1"/>
</dbReference>
<evidence type="ECO:0000313" key="6">
    <source>
        <dbReference type="EMBL" id="EFQ59595.1"/>
    </source>
</evidence>
<dbReference type="eggNOG" id="COG1126">
    <property type="taxonomic scope" value="Bacteria"/>
</dbReference>
<evidence type="ECO:0000313" key="7">
    <source>
        <dbReference type="Proteomes" id="UP000004896"/>
    </source>
</evidence>
<dbReference type="InterPro" id="IPR003593">
    <property type="entry name" value="AAA+_ATPase"/>
</dbReference>
<dbReference type="PANTHER" id="PTHR43166:SF4">
    <property type="entry name" value="PHOSPHONATES IMPORT ATP-BINDING PROTEIN PHNC"/>
    <property type="match status" value="1"/>
</dbReference>
<keyword evidence="3" id="KW-0547">Nucleotide-binding</keyword>
<evidence type="ECO:0000259" key="5">
    <source>
        <dbReference type="PROSITE" id="PS50893"/>
    </source>
</evidence>
<dbReference type="Proteomes" id="UP000004896">
    <property type="component" value="Unassembled WGS sequence"/>
</dbReference>
<comment type="caution">
    <text evidence="6">The sequence shown here is derived from an EMBL/GenBank/DDBJ whole genome shotgun (WGS) entry which is preliminary data.</text>
</comment>
<evidence type="ECO:0000256" key="1">
    <source>
        <dbReference type="ARBA" id="ARBA00005417"/>
    </source>
</evidence>
<feature type="domain" description="ABC transporter" evidence="5">
    <location>
        <begin position="27"/>
        <end position="261"/>
    </location>
</feature>
<dbReference type="Pfam" id="PF00005">
    <property type="entry name" value="ABC_tran"/>
    <property type="match status" value="1"/>
</dbReference>
<dbReference type="SUPFAM" id="SSF52540">
    <property type="entry name" value="P-loop containing nucleoside triphosphate hydrolases"/>
    <property type="match status" value="1"/>
</dbReference>
<dbReference type="AlphaFoldDB" id="E3CR85"/>
<evidence type="ECO:0000256" key="2">
    <source>
        <dbReference type="ARBA" id="ARBA00022448"/>
    </source>
</evidence>
<dbReference type="EMBL" id="AEKO01000007">
    <property type="protein sequence ID" value="EFQ59595.1"/>
    <property type="molecule type" value="Genomic_DNA"/>
</dbReference>
<protein>
    <submittedName>
        <fullName evidence="6">ABC transporter, ATP-binding protein</fullName>
    </submittedName>
</protein>
<dbReference type="PROSITE" id="PS00211">
    <property type="entry name" value="ABC_TRANSPORTER_1"/>
    <property type="match status" value="1"/>
</dbReference>
<dbReference type="GO" id="GO:0005524">
    <property type="term" value="F:ATP binding"/>
    <property type="evidence" value="ECO:0007669"/>
    <property type="project" value="UniProtKB-KW"/>
</dbReference>
<dbReference type="GO" id="GO:0016887">
    <property type="term" value="F:ATP hydrolysis activity"/>
    <property type="evidence" value="ECO:0007669"/>
    <property type="project" value="InterPro"/>
</dbReference>
<name>E3CR85_STRVE</name>
<evidence type="ECO:0000256" key="4">
    <source>
        <dbReference type="ARBA" id="ARBA00022840"/>
    </source>
</evidence>
<dbReference type="InterPro" id="IPR003439">
    <property type="entry name" value="ABC_transporter-like_ATP-bd"/>
</dbReference>
<dbReference type="PROSITE" id="PS50893">
    <property type="entry name" value="ABC_TRANSPORTER_2"/>
    <property type="match status" value="1"/>
</dbReference>
<dbReference type="SMART" id="SM00382">
    <property type="entry name" value="AAA"/>
    <property type="match status" value="1"/>
</dbReference>
<keyword evidence="2" id="KW-0813">Transport</keyword>
<reference evidence="6 7" key="1">
    <citation type="submission" date="2010-10" db="EMBL/GenBank/DDBJ databases">
        <authorList>
            <person name="Durkin A.S."/>
            <person name="Madupu R."/>
            <person name="Torralba M."/>
            <person name="Gillis M."/>
            <person name="Methe B."/>
            <person name="Sutton G."/>
            <person name="Nelson K.E."/>
        </authorList>
    </citation>
    <scope>NUCLEOTIDE SEQUENCE [LARGE SCALE GENOMIC DNA]</scope>
    <source>
        <strain evidence="6 7">F0396</strain>
    </source>
</reference>
<dbReference type="CDD" id="cd03262">
    <property type="entry name" value="ABC_HisP_GlnQ"/>
    <property type="match status" value="1"/>
</dbReference>
<sequence>MLFVTQYLSCLLILKIVGGIKMTESILQIKDLKKSFGDNEILKGISLDVKQGEVVVILGSSGCGKSTLLRCINGLETIQGGDILLDGKSITGSKKDFHLIRQKIGMVFQSYDLFPHLDILQNLILGPVKAQGRNKEEVIAEAEKLLDRVGLLDKKHSYARQLSGGQKQRVAIVRSLLMHPEVILFDEVTASLDPEMVREVLELINDLAQEGRTMLIVTHELQFARAIADRIIFMDKGVIAEEGTAEEFFNHPKTQRAQEFLNVFDFSQFGAYL</sequence>
<dbReference type="FunFam" id="3.40.50.300:FF:000020">
    <property type="entry name" value="Amino acid ABC transporter ATP-binding component"/>
    <property type="match status" value="1"/>
</dbReference>
<accession>E3CR85</accession>
<dbReference type="GO" id="GO:0015424">
    <property type="term" value="F:ABC-type amino acid transporter activity"/>
    <property type="evidence" value="ECO:0007669"/>
    <property type="project" value="InterPro"/>
</dbReference>
<dbReference type="PIRSF" id="PIRSF039085">
    <property type="entry name" value="ABC_ATPase_HisP"/>
    <property type="match status" value="1"/>
</dbReference>
<proteinExistence type="inferred from homology"/>
<dbReference type="InterPro" id="IPR027417">
    <property type="entry name" value="P-loop_NTPase"/>
</dbReference>
<dbReference type="InterPro" id="IPR017871">
    <property type="entry name" value="ABC_transporter-like_CS"/>
</dbReference>
<organism evidence="6 7">
    <name type="scientific">Streptococcus vestibularis F0396</name>
    <dbReference type="NCBI Taxonomy" id="904306"/>
    <lineage>
        <taxon>Bacteria</taxon>
        <taxon>Bacillati</taxon>
        <taxon>Bacillota</taxon>
        <taxon>Bacilli</taxon>
        <taxon>Lactobacillales</taxon>
        <taxon>Streptococcaceae</taxon>
        <taxon>Streptococcus</taxon>
    </lineage>
</organism>
<dbReference type="InterPro" id="IPR050086">
    <property type="entry name" value="MetN_ABC_transporter-like"/>
</dbReference>
<gene>
    <name evidence="6" type="ORF">HMPREF9192_2074</name>
</gene>
<dbReference type="PANTHER" id="PTHR43166">
    <property type="entry name" value="AMINO ACID IMPORT ATP-BINDING PROTEIN"/>
    <property type="match status" value="1"/>
</dbReference>
<keyword evidence="4 6" id="KW-0067">ATP-binding</keyword>
<comment type="similarity">
    <text evidence="1">Belongs to the ABC transporter superfamily.</text>
</comment>
<dbReference type="InterPro" id="IPR030679">
    <property type="entry name" value="ABC_ATPase_HisP-typ"/>
</dbReference>